<name>A0ABW7C9P5_9CYAN</name>
<dbReference type="InterPro" id="IPR035943">
    <property type="entry name" value="XisI-like_sf"/>
</dbReference>
<evidence type="ECO:0000313" key="2">
    <source>
        <dbReference type="Proteomes" id="UP001604335"/>
    </source>
</evidence>
<dbReference type="Proteomes" id="UP001604335">
    <property type="component" value="Unassembled WGS sequence"/>
</dbReference>
<protein>
    <submittedName>
        <fullName evidence="1">Element excision factor XisI family protein</fullName>
    </submittedName>
</protein>
<dbReference type="Pfam" id="PF08869">
    <property type="entry name" value="XisI"/>
    <property type="match status" value="1"/>
</dbReference>
<dbReference type="SUPFAM" id="SSF143847">
    <property type="entry name" value="XisI-like"/>
    <property type="match status" value="1"/>
</dbReference>
<accession>A0ABW7C9P5</accession>
<gene>
    <name evidence="1" type="ORF">VPK24_09610</name>
</gene>
<organism evidence="1 2">
    <name type="scientific">Limnothrix redekei LRLZ20PSL1</name>
    <dbReference type="NCBI Taxonomy" id="3112953"/>
    <lineage>
        <taxon>Bacteria</taxon>
        <taxon>Bacillati</taxon>
        <taxon>Cyanobacteriota</taxon>
        <taxon>Cyanophyceae</taxon>
        <taxon>Pseudanabaenales</taxon>
        <taxon>Pseudanabaenaceae</taxon>
        <taxon>Limnothrix</taxon>
    </lineage>
</organism>
<proteinExistence type="predicted"/>
<comment type="caution">
    <text evidence="1">The sequence shown here is derived from an EMBL/GenBank/DDBJ whole genome shotgun (WGS) entry which is preliminary data.</text>
</comment>
<keyword evidence="2" id="KW-1185">Reference proteome</keyword>
<dbReference type="EMBL" id="JAZAQF010000059">
    <property type="protein sequence ID" value="MFG3817890.1"/>
    <property type="molecule type" value="Genomic_DNA"/>
</dbReference>
<dbReference type="InterPro" id="IPR014968">
    <property type="entry name" value="XisI"/>
</dbReference>
<dbReference type="Gene3D" id="3.30.310.110">
    <property type="entry name" value="XisI-like"/>
    <property type="match status" value="1"/>
</dbReference>
<sequence>MRPIARSARSSTIHIDLEQEKVWIQDDGTEVGVANKLVERGIPKEEIVLAYHLPLSRRYDGFAVS</sequence>
<reference evidence="2" key="1">
    <citation type="journal article" date="2024" name="Algal Res.">
        <title>Biochemical, toxicological and genomic investigation of a high-biomass producing Limnothrix strain isolated from Italian shallow drinking water reservoir.</title>
        <authorList>
            <person name="Simonazzi M."/>
            <person name="Shishido T.K."/>
            <person name="Delbaje E."/>
            <person name="Wahlsten M."/>
            <person name="Fewer D.P."/>
            <person name="Sivonen K."/>
            <person name="Pezzolesi L."/>
            <person name="Pistocchi R."/>
        </authorList>
    </citation>
    <scope>NUCLEOTIDE SEQUENCE [LARGE SCALE GENOMIC DNA]</scope>
    <source>
        <strain evidence="2">LRLZ20PSL1</strain>
    </source>
</reference>
<evidence type="ECO:0000313" key="1">
    <source>
        <dbReference type="EMBL" id="MFG3817890.1"/>
    </source>
</evidence>